<evidence type="ECO:0000313" key="3">
    <source>
        <dbReference type="WBParaSite" id="SMUV_0000756401-mRNA-1"/>
    </source>
</evidence>
<protein>
    <submittedName>
        <fullName evidence="3">ZP domain-containing protein</fullName>
    </submittedName>
</protein>
<feature type="signal peptide" evidence="1">
    <location>
        <begin position="1"/>
        <end position="23"/>
    </location>
</feature>
<dbReference type="WBParaSite" id="SMUV_0000756401-mRNA-1">
    <property type="protein sequence ID" value="SMUV_0000756401-mRNA-1"/>
    <property type="gene ID" value="SMUV_0000756401"/>
</dbReference>
<sequence length="272" mass="31355">MLTLMLTTPFFISLTIVNYSVDGLSLCPKNEKPPPTVLELAYVYEKKTPDLTLGRISIDSIPGYKIRNNNSVYLATSRDHACGGQLCTFELATNENHARDGWIFHQNNLIPRVPPITHRYIPTAKEMYCVYRKNDCSADVPIYRHIRVTKDGFHHLYTIGDTDLIDGYLQERTPLCYGWNVTTRLDHKFVPEGREMFRIFEQYRPTGEVFYCAKKFNDCGATITLRKYFNYFNIDTIYTANSETAPEDSVSYPEGVLCYIWDSAFNSQSQKV</sequence>
<keyword evidence="2" id="KW-1185">Reference proteome</keyword>
<feature type="chain" id="PRO_5005893378" evidence="1">
    <location>
        <begin position="24"/>
        <end position="272"/>
    </location>
</feature>
<evidence type="ECO:0000313" key="2">
    <source>
        <dbReference type="Proteomes" id="UP000046393"/>
    </source>
</evidence>
<reference evidence="3" key="1">
    <citation type="submission" date="2017-02" db="UniProtKB">
        <authorList>
            <consortium name="WormBaseParasite"/>
        </authorList>
    </citation>
    <scope>IDENTIFICATION</scope>
</reference>
<accession>A0A0N5AS16</accession>
<organism evidence="2 3">
    <name type="scientific">Syphacia muris</name>
    <dbReference type="NCBI Taxonomy" id="451379"/>
    <lineage>
        <taxon>Eukaryota</taxon>
        <taxon>Metazoa</taxon>
        <taxon>Ecdysozoa</taxon>
        <taxon>Nematoda</taxon>
        <taxon>Chromadorea</taxon>
        <taxon>Rhabditida</taxon>
        <taxon>Spirurina</taxon>
        <taxon>Oxyuridomorpha</taxon>
        <taxon>Oxyuroidea</taxon>
        <taxon>Oxyuridae</taxon>
        <taxon>Syphacia</taxon>
    </lineage>
</organism>
<dbReference type="AlphaFoldDB" id="A0A0N5AS16"/>
<keyword evidence="1" id="KW-0732">Signal</keyword>
<evidence type="ECO:0000256" key="1">
    <source>
        <dbReference type="SAM" id="SignalP"/>
    </source>
</evidence>
<dbReference type="Proteomes" id="UP000046393">
    <property type="component" value="Unplaced"/>
</dbReference>
<dbReference type="STRING" id="451379.A0A0N5AS16"/>
<proteinExistence type="predicted"/>
<name>A0A0N5AS16_9BILA</name>